<reference evidence="7" key="1">
    <citation type="journal article" date="2019" name="Int. J. Syst. Evol. Microbiol.">
        <title>The Global Catalogue of Microorganisms (GCM) 10K type strain sequencing project: providing services to taxonomists for standard genome sequencing and annotation.</title>
        <authorList>
            <consortium name="The Broad Institute Genomics Platform"/>
            <consortium name="The Broad Institute Genome Sequencing Center for Infectious Disease"/>
            <person name="Wu L."/>
            <person name="Ma J."/>
        </authorList>
    </citation>
    <scope>NUCLEOTIDE SEQUENCE [LARGE SCALE GENOMIC DNA]</scope>
    <source>
        <strain evidence="7">CCUG 57401</strain>
    </source>
</reference>
<dbReference type="PROSITE" id="PS51891">
    <property type="entry name" value="CENP_V_GFA"/>
    <property type="match status" value="1"/>
</dbReference>
<dbReference type="RefSeq" id="WP_376850701.1">
    <property type="nucleotide sequence ID" value="NZ_JBHSMF010000009.1"/>
</dbReference>
<evidence type="ECO:0000313" key="7">
    <source>
        <dbReference type="Proteomes" id="UP001596037"/>
    </source>
</evidence>
<dbReference type="PANTHER" id="PTHR33337">
    <property type="entry name" value="GFA DOMAIN-CONTAINING PROTEIN"/>
    <property type="match status" value="1"/>
</dbReference>
<keyword evidence="2" id="KW-0479">Metal-binding</keyword>
<sequence length="135" mass="14750">MSTDAARGSCLCGAVLFTARLPSRWVAHCHCTRCQRAHGAAFVTWVGLDEAAVAIDDGRGALRWHAAHLGGRRGFCGECGSPMFFQGERWPGELHIARALFAEAVDREPQMHAYYDTHVSWVTLGDSLPTRAAPQ</sequence>
<dbReference type="Proteomes" id="UP001596037">
    <property type="component" value="Unassembled WGS sequence"/>
</dbReference>
<dbReference type="PANTHER" id="PTHR33337:SF40">
    <property type="entry name" value="CENP-V_GFA DOMAIN-CONTAINING PROTEIN-RELATED"/>
    <property type="match status" value="1"/>
</dbReference>
<evidence type="ECO:0000256" key="4">
    <source>
        <dbReference type="ARBA" id="ARBA00023239"/>
    </source>
</evidence>
<comment type="similarity">
    <text evidence="1">Belongs to the Gfa family.</text>
</comment>
<evidence type="ECO:0000259" key="5">
    <source>
        <dbReference type="PROSITE" id="PS51891"/>
    </source>
</evidence>
<comment type="caution">
    <text evidence="6">The sequence shown here is derived from an EMBL/GenBank/DDBJ whole genome shotgun (WGS) entry which is preliminary data.</text>
</comment>
<gene>
    <name evidence="6" type="ORF">ACFPOE_13785</name>
</gene>
<evidence type="ECO:0000256" key="1">
    <source>
        <dbReference type="ARBA" id="ARBA00005495"/>
    </source>
</evidence>
<evidence type="ECO:0000256" key="2">
    <source>
        <dbReference type="ARBA" id="ARBA00022723"/>
    </source>
</evidence>
<accession>A0ABW0NG81</accession>
<name>A0ABW0NG81_9BURK</name>
<dbReference type="SUPFAM" id="SSF51316">
    <property type="entry name" value="Mss4-like"/>
    <property type="match status" value="1"/>
</dbReference>
<keyword evidence="3" id="KW-0862">Zinc</keyword>
<organism evidence="6 7">
    <name type="scientific">Caenimonas terrae</name>
    <dbReference type="NCBI Taxonomy" id="696074"/>
    <lineage>
        <taxon>Bacteria</taxon>
        <taxon>Pseudomonadati</taxon>
        <taxon>Pseudomonadota</taxon>
        <taxon>Betaproteobacteria</taxon>
        <taxon>Burkholderiales</taxon>
        <taxon>Comamonadaceae</taxon>
        <taxon>Caenimonas</taxon>
    </lineage>
</organism>
<keyword evidence="7" id="KW-1185">Reference proteome</keyword>
<dbReference type="Gene3D" id="3.90.1590.10">
    <property type="entry name" value="glutathione-dependent formaldehyde- activating enzyme (gfa)"/>
    <property type="match status" value="1"/>
</dbReference>
<dbReference type="InterPro" id="IPR011057">
    <property type="entry name" value="Mss4-like_sf"/>
</dbReference>
<evidence type="ECO:0000313" key="6">
    <source>
        <dbReference type="EMBL" id="MFC5498613.1"/>
    </source>
</evidence>
<dbReference type="Pfam" id="PF04828">
    <property type="entry name" value="GFA"/>
    <property type="match status" value="1"/>
</dbReference>
<keyword evidence="4" id="KW-0456">Lyase</keyword>
<proteinExistence type="inferred from homology"/>
<protein>
    <submittedName>
        <fullName evidence="6">GFA family protein</fullName>
    </submittedName>
</protein>
<dbReference type="EMBL" id="JBHSMF010000009">
    <property type="protein sequence ID" value="MFC5498613.1"/>
    <property type="molecule type" value="Genomic_DNA"/>
</dbReference>
<evidence type="ECO:0000256" key="3">
    <source>
        <dbReference type="ARBA" id="ARBA00022833"/>
    </source>
</evidence>
<dbReference type="InterPro" id="IPR006913">
    <property type="entry name" value="CENP-V/GFA"/>
</dbReference>
<feature type="domain" description="CENP-V/GFA" evidence="5">
    <location>
        <begin position="6"/>
        <end position="116"/>
    </location>
</feature>